<dbReference type="EMBL" id="AGFM01000024">
    <property type="protein sequence ID" value="EHJ61290.1"/>
    <property type="molecule type" value="Genomic_DNA"/>
</dbReference>
<comment type="caution">
    <text evidence="3">The sequence shown here is derived from an EMBL/GenBank/DDBJ whole genome shotgun (WGS) entry which is preliminary data.</text>
</comment>
<dbReference type="AlphaFoldDB" id="G6EBK8"/>
<proteinExistence type="predicted"/>
<dbReference type="PROSITE" id="PS00455">
    <property type="entry name" value="AMP_BINDING"/>
    <property type="match status" value="1"/>
</dbReference>
<dbReference type="InterPro" id="IPR042099">
    <property type="entry name" value="ANL_N_sf"/>
</dbReference>
<dbReference type="InterPro" id="IPR000873">
    <property type="entry name" value="AMP-dep_synth/lig_dom"/>
</dbReference>
<evidence type="ECO:0000259" key="1">
    <source>
        <dbReference type="Pfam" id="PF00501"/>
    </source>
</evidence>
<dbReference type="eggNOG" id="COG0318">
    <property type="taxonomic scope" value="Bacteria"/>
</dbReference>
<dbReference type="Pfam" id="PF00501">
    <property type="entry name" value="AMP-binding"/>
    <property type="match status" value="1"/>
</dbReference>
<dbReference type="Gene3D" id="3.40.50.12780">
    <property type="entry name" value="N-terminal domain of ligase-like"/>
    <property type="match status" value="1"/>
</dbReference>
<evidence type="ECO:0000313" key="3">
    <source>
        <dbReference type="EMBL" id="EHJ61290.1"/>
    </source>
</evidence>
<dbReference type="GO" id="GO:0016877">
    <property type="term" value="F:ligase activity, forming carbon-sulfur bonds"/>
    <property type="evidence" value="ECO:0007669"/>
    <property type="project" value="UniProtKB-ARBA"/>
</dbReference>
<dbReference type="PANTHER" id="PTHR43767:SF12">
    <property type="entry name" value="AMP-DEPENDENT SYNTHETASE AND LIGASE"/>
    <property type="match status" value="1"/>
</dbReference>
<dbReference type="InterPro" id="IPR050237">
    <property type="entry name" value="ATP-dep_AMP-bd_enzyme"/>
</dbReference>
<reference evidence="3 4" key="1">
    <citation type="journal article" date="2012" name="J. Bacteriol.">
        <title>Genome sequence of benzo(a)pyrene-degrading bacterium Novosphingobium pentaromativorans US6-1.</title>
        <authorList>
            <person name="Luo Y.R."/>
            <person name="Kang S.G."/>
            <person name="Kim S.J."/>
            <person name="Kim M.R."/>
            <person name="Li N."/>
            <person name="Lee J.H."/>
            <person name="Kwon K.K."/>
        </authorList>
    </citation>
    <scope>NUCLEOTIDE SEQUENCE [LARGE SCALE GENOMIC DNA]</scope>
    <source>
        <strain evidence="3 4">US6-1</strain>
    </source>
</reference>
<feature type="domain" description="AMP-binding enzyme C-terminal" evidence="2">
    <location>
        <begin position="490"/>
        <end position="565"/>
    </location>
</feature>
<protein>
    <submittedName>
        <fullName evidence="3">Long-chain acyl-CoA synthetase</fullName>
    </submittedName>
</protein>
<evidence type="ECO:0000259" key="2">
    <source>
        <dbReference type="Pfam" id="PF13193"/>
    </source>
</evidence>
<dbReference type="InterPro" id="IPR020845">
    <property type="entry name" value="AMP-binding_CS"/>
</dbReference>
<dbReference type="SUPFAM" id="SSF56801">
    <property type="entry name" value="Acetyl-CoA synthetase-like"/>
    <property type="match status" value="1"/>
</dbReference>
<dbReference type="Pfam" id="PF13193">
    <property type="entry name" value="AMP-binding_C"/>
    <property type="match status" value="1"/>
</dbReference>
<feature type="domain" description="AMP-dependent synthetase/ligase" evidence="1">
    <location>
        <begin position="54"/>
        <end position="436"/>
    </location>
</feature>
<dbReference type="InterPro" id="IPR045851">
    <property type="entry name" value="AMP-bd_C_sf"/>
</dbReference>
<keyword evidence="4" id="KW-1185">Reference proteome</keyword>
<dbReference type="STRING" id="1088721.JI59_11435"/>
<name>G6EBK8_9SPHN</name>
<accession>G6EBK8</accession>
<dbReference type="Proteomes" id="UP000004030">
    <property type="component" value="Unassembled WGS sequence"/>
</dbReference>
<gene>
    <name evidence="3" type="ORF">NSU_1729</name>
</gene>
<dbReference type="Gene3D" id="3.30.300.30">
    <property type="match status" value="1"/>
</dbReference>
<dbReference type="InterPro" id="IPR025110">
    <property type="entry name" value="AMP-bd_C"/>
</dbReference>
<dbReference type="PANTHER" id="PTHR43767">
    <property type="entry name" value="LONG-CHAIN-FATTY-ACID--COA LIGASE"/>
    <property type="match status" value="1"/>
</dbReference>
<evidence type="ECO:0000313" key="4">
    <source>
        <dbReference type="Proteomes" id="UP000004030"/>
    </source>
</evidence>
<dbReference type="PATRIC" id="fig|1088721.3.peg.1708"/>
<organism evidence="3 4">
    <name type="scientific">Novosphingobium pentaromativorans US6-1</name>
    <dbReference type="NCBI Taxonomy" id="1088721"/>
    <lineage>
        <taxon>Bacteria</taxon>
        <taxon>Pseudomonadati</taxon>
        <taxon>Pseudomonadota</taxon>
        <taxon>Alphaproteobacteria</taxon>
        <taxon>Sphingomonadales</taxon>
        <taxon>Sphingomonadaceae</taxon>
        <taxon>Novosphingobium</taxon>
    </lineage>
</organism>
<dbReference type="RefSeq" id="WP_007012644.1">
    <property type="nucleotide sequence ID" value="NZ_AGFM01000024.1"/>
</dbReference>
<sequence>MSCTALAVGPVTLHTAIMDERIGPRAWRESYAHPCDWQQDFAPLAMPQMFAGSVAAYGERVLADFLGRTFTYRQIDAEARRFACGLQSLGLGKGDRIGLFLPNVPCYLSAYFGAFMAGVTVVNFSPLYTATELEAQVADSGARLLVTLDVPALLPTACKVHRESALEWLVVARLSSMLPFWKSLGLRLLRRKDIAAIPREEGVFEFTDVLHEGDLAPVDIEPMTDLAMLQYTGGTTGTPKGAMLTHQNLTVNARQIEEIDPHAHARDVIVGVLPFFHVFANATVLNRTVYDGGTIAMLPRFDAGQCLATLQRVKATAMPGVPTMYQALLDHPDMARTDFSSLFTCISGGAPLPGPVKARFEQASGATLVEGYGLTEAAGVVATNPFDGPERPGTIGHPMPGTDLRLLDKDDPTRAAASGEPGELAINGPQVMAGYWNRPEAASAVFVELEGKRWLRTGDIATIDEDGYVHLIDRSKDMIAVGGFKVFPSQVEEILLANPAVREAMVLGVPDEYHGEVPRAYVVAESGEAASAEDIAAWLNERVGKHERVDKVVLRDSLPKTMVGKLDRKALRAEVLGK</sequence>